<name>A0ABX6NBB9_9BACT</name>
<feature type="signal peptide" evidence="1">
    <location>
        <begin position="1"/>
        <end position="20"/>
    </location>
</feature>
<dbReference type="Proteomes" id="UP000503251">
    <property type="component" value="Chromosome"/>
</dbReference>
<keyword evidence="3" id="KW-1185">Reference proteome</keyword>
<feature type="chain" id="PRO_5045226100" evidence="1">
    <location>
        <begin position="21"/>
        <end position="396"/>
    </location>
</feature>
<dbReference type="InterPro" id="IPR021440">
    <property type="entry name" value="DUF3089"/>
</dbReference>
<dbReference type="Pfam" id="PF11288">
    <property type="entry name" value="DUF3089"/>
    <property type="match status" value="1"/>
</dbReference>
<protein>
    <submittedName>
        <fullName evidence="2">DUF3089 domain-containing protein</fullName>
    </submittedName>
</protein>
<evidence type="ECO:0000313" key="2">
    <source>
        <dbReference type="EMBL" id="QJT07892.1"/>
    </source>
</evidence>
<dbReference type="SUPFAM" id="SSF53474">
    <property type="entry name" value="alpha/beta-Hydrolases"/>
    <property type="match status" value="1"/>
</dbReference>
<dbReference type="EMBL" id="CP039543">
    <property type="protein sequence ID" value="QJT07892.1"/>
    <property type="molecule type" value="Genomic_DNA"/>
</dbReference>
<evidence type="ECO:0000256" key="1">
    <source>
        <dbReference type="SAM" id="SignalP"/>
    </source>
</evidence>
<accession>A0ABX6NBB9</accession>
<dbReference type="InterPro" id="IPR029058">
    <property type="entry name" value="AB_hydrolase_fold"/>
</dbReference>
<gene>
    <name evidence="2" type="ORF">E8L03_02655</name>
</gene>
<reference evidence="2 3" key="1">
    <citation type="submission" date="2019-04" db="EMBL/GenBank/DDBJ databases">
        <title>Isolation and culture of sulfate reducing bacteria from the cold seep of the South China Sea.</title>
        <authorList>
            <person name="Sun C."/>
            <person name="Liu R."/>
        </authorList>
    </citation>
    <scope>NUCLEOTIDE SEQUENCE [LARGE SCALE GENOMIC DNA]</scope>
    <source>
        <strain evidence="2 3">CS1</strain>
    </source>
</reference>
<sequence>MMKRRRPVAVRFACARIAAARGTTCLSRAVAFLGNRSILDRCARPITRGPVRRHDLFLGGEMHKVIASLSLLVQSLLILACCVLPAQALPSFDPADAPPAPDYSQRSSWLAIPDGAPDKAMDVFWVYPTVLMDDDHWLMELDDAASRKGAQRTIDQQASVFTENANLYAPLYRQMNLAGLSLSDEEREERLSYAHKDVKNALLYYISHYNNGRPFIIAGHSQGSNILTDIMVDSWGSLDGEKNMVAAYLIGWSITGEDLEHNPRMRICKSADQTGCFITYNSIAPGKQDVAPTILPGAVVVNPLSWTTDTERAPATRNLGAVFFSDNGEAAVYPHFASAQVQNGGLAVIPADTSRVQCKGSSFPEGVYHVYDYSLFYENLKANAMERLRAFESKSQ</sequence>
<evidence type="ECO:0000313" key="3">
    <source>
        <dbReference type="Proteomes" id="UP000503251"/>
    </source>
</evidence>
<proteinExistence type="predicted"/>
<organism evidence="2 3">
    <name type="scientific">Oceanidesulfovibrio marinus</name>
    <dbReference type="NCBI Taxonomy" id="370038"/>
    <lineage>
        <taxon>Bacteria</taxon>
        <taxon>Pseudomonadati</taxon>
        <taxon>Thermodesulfobacteriota</taxon>
        <taxon>Desulfovibrionia</taxon>
        <taxon>Desulfovibrionales</taxon>
        <taxon>Desulfovibrionaceae</taxon>
        <taxon>Oceanidesulfovibrio</taxon>
    </lineage>
</organism>
<keyword evidence="1" id="KW-0732">Signal</keyword>